<dbReference type="PANTHER" id="PTHR32089">
    <property type="entry name" value="METHYL-ACCEPTING CHEMOTAXIS PROTEIN MCPB"/>
    <property type="match status" value="1"/>
</dbReference>
<gene>
    <name evidence="12" type="ORF">SAMN06295933_1374</name>
</gene>
<evidence type="ECO:0000256" key="10">
    <source>
        <dbReference type="SAM" id="SignalP"/>
    </source>
</evidence>
<evidence type="ECO:0000256" key="6">
    <source>
        <dbReference type="ARBA" id="ARBA00029447"/>
    </source>
</evidence>
<evidence type="ECO:0000256" key="9">
    <source>
        <dbReference type="SAM" id="Phobius"/>
    </source>
</evidence>
<dbReference type="AlphaFoldDB" id="A0A1X7CX73"/>
<keyword evidence="9" id="KW-1133">Transmembrane helix</keyword>
<dbReference type="Pfam" id="PF00015">
    <property type="entry name" value="MCPsignal"/>
    <property type="match status" value="1"/>
</dbReference>
<keyword evidence="9" id="KW-0472">Membrane</keyword>
<evidence type="ECO:0000256" key="3">
    <source>
        <dbReference type="ARBA" id="ARBA00022723"/>
    </source>
</evidence>
<keyword evidence="5 7" id="KW-0807">Transducer</keyword>
<dbReference type="Pfam" id="PF01814">
    <property type="entry name" value="Hemerythrin"/>
    <property type="match status" value="1"/>
</dbReference>
<feature type="coiled-coil region" evidence="8">
    <location>
        <begin position="104"/>
        <end position="145"/>
    </location>
</feature>
<dbReference type="GO" id="GO:0016020">
    <property type="term" value="C:membrane"/>
    <property type="evidence" value="ECO:0007669"/>
    <property type="project" value="UniProtKB-SubCell"/>
</dbReference>
<keyword evidence="10" id="KW-0732">Signal</keyword>
<dbReference type="RefSeq" id="WP_085100256.1">
    <property type="nucleotide sequence ID" value="NZ_FWZU01000002.1"/>
</dbReference>
<comment type="similarity">
    <text evidence="6">Belongs to the methyl-accepting chemotaxis (MCP) protein family.</text>
</comment>
<dbReference type="SUPFAM" id="SSF47188">
    <property type="entry name" value="Hemerythrin-like"/>
    <property type="match status" value="1"/>
</dbReference>
<dbReference type="InterPro" id="IPR012827">
    <property type="entry name" value="Hemerythrin_metal-bd"/>
</dbReference>
<dbReference type="GO" id="GO:0046872">
    <property type="term" value="F:metal ion binding"/>
    <property type="evidence" value="ECO:0007669"/>
    <property type="project" value="UniProtKB-KW"/>
</dbReference>
<keyword evidence="8" id="KW-0175">Coiled coil</keyword>
<dbReference type="FunFam" id="1.10.287.950:FF:000001">
    <property type="entry name" value="Methyl-accepting chemotaxis sensory transducer"/>
    <property type="match status" value="1"/>
</dbReference>
<dbReference type="GO" id="GO:0007165">
    <property type="term" value="P:signal transduction"/>
    <property type="evidence" value="ECO:0007669"/>
    <property type="project" value="UniProtKB-KW"/>
</dbReference>
<name>A0A1X7CX73_9BACT</name>
<keyword evidence="9" id="KW-0812">Transmembrane</keyword>
<dbReference type="NCBIfam" id="TIGR02481">
    <property type="entry name" value="hemeryth_dom"/>
    <property type="match status" value="1"/>
</dbReference>
<dbReference type="PROSITE" id="PS50111">
    <property type="entry name" value="CHEMOTAXIS_TRANSDUC_2"/>
    <property type="match status" value="1"/>
</dbReference>
<reference evidence="13" key="1">
    <citation type="submission" date="2017-04" db="EMBL/GenBank/DDBJ databases">
        <authorList>
            <person name="Varghese N."/>
            <person name="Submissions S."/>
        </authorList>
    </citation>
    <scope>NUCLEOTIDE SEQUENCE [LARGE SCALE GENOMIC DNA]</scope>
    <source>
        <strain evidence="13">K3S</strain>
    </source>
</reference>
<evidence type="ECO:0000313" key="13">
    <source>
        <dbReference type="Proteomes" id="UP000192906"/>
    </source>
</evidence>
<feature type="domain" description="Methyl-accepting transducer" evidence="11">
    <location>
        <begin position="159"/>
        <end position="395"/>
    </location>
</feature>
<comment type="similarity">
    <text evidence="2">Belongs to the hemerythrin family.</text>
</comment>
<keyword evidence="13" id="KW-1185">Reference proteome</keyword>
<dbReference type="NCBIfam" id="NF033749">
    <property type="entry name" value="bact_hemeryth"/>
    <property type="match status" value="1"/>
</dbReference>
<feature type="signal peptide" evidence="10">
    <location>
        <begin position="1"/>
        <end position="29"/>
    </location>
</feature>
<keyword evidence="4" id="KW-0408">Iron</keyword>
<evidence type="ECO:0000256" key="1">
    <source>
        <dbReference type="ARBA" id="ARBA00004370"/>
    </source>
</evidence>
<dbReference type="STRING" id="1519643.SAMN06295933_1374"/>
<dbReference type="SMART" id="SM00283">
    <property type="entry name" value="MA"/>
    <property type="match status" value="1"/>
</dbReference>
<dbReference type="Gene3D" id="1.20.120.50">
    <property type="entry name" value="Hemerythrin-like"/>
    <property type="match status" value="1"/>
</dbReference>
<feature type="transmembrane region" description="Helical" evidence="9">
    <location>
        <begin position="39"/>
        <end position="58"/>
    </location>
</feature>
<evidence type="ECO:0000256" key="8">
    <source>
        <dbReference type="SAM" id="Coils"/>
    </source>
</evidence>
<accession>A0A1X7CX73</accession>
<evidence type="ECO:0000256" key="7">
    <source>
        <dbReference type="PROSITE-ProRule" id="PRU00284"/>
    </source>
</evidence>
<evidence type="ECO:0000259" key="11">
    <source>
        <dbReference type="PROSITE" id="PS50111"/>
    </source>
</evidence>
<comment type="subcellular location">
    <subcellularLocation>
        <location evidence="1">Membrane</location>
    </subcellularLocation>
</comment>
<dbReference type="EMBL" id="FWZU01000002">
    <property type="protein sequence ID" value="SMF04688.1"/>
    <property type="molecule type" value="Genomic_DNA"/>
</dbReference>
<dbReference type="CDD" id="cd12107">
    <property type="entry name" value="Hemerythrin"/>
    <property type="match status" value="1"/>
</dbReference>
<evidence type="ECO:0000256" key="2">
    <source>
        <dbReference type="ARBA" id="ARBA00010587"/>
    </source>
</evidence>
<feature type="chain" id="PRO_5013276349" evidence="10">
    <location>
        <begin position="30"/>
        <end position="574"/>
    </location>
</feature>
<evidence type="ECO:0000313" key="12">
    <source>
        <dbReference type="EMBL" id="SMF04688.1"/>
    </source>
</evidence>
<organism evidence="12 13">
    <name type="scientific">Desulfovibrio gilichinskyi</name>
    <dbReference type="NCBI Taxonomy" id="1519643"/>
    <lineage>
        <taxon>Bacteria</taxon>
        <taxon>Pseudomonadati</taxon>
        <taxon>Thermodesulfobacteriota</taxon>
        <taxon>Desulfovibrionia</taxon>
        <taxon>Desulfovibrionales</taxon>
        <taxon>Desulfovibrionaceae</taxon>
        <taxon>Desulfovibrio</taxon>
    </lineage>
</organism>
<protein>
    <submittedName>
        <fullName evidence="12">Methyl-accepting chemotaxis protein/hemerythrin</fullName>
    </submittedName>
</protein>
<dbReference type="InterPro" id="IPR004089">
    <property type="entry name" value="MCPsignal_dom"/>
</dbReference>
<dbReference type="InterPro" id="IPR016131">
    <property type="entry name" value="Haemerythrin_Fe_BS"/>
</dbReference>
<dbReference type="InterPro" id="IPR035938">
    <property type="entry name" value="Hemerythrin-like_sf"/>
</dbReference>
<dbReference type="PANTHER" id="PTHR32089:SF112">
    <property type="entry name" value="LYSOZYME-LIKE PROTEIN-RELATED"/>
    <property type="match status" value="1"/>
</dbReference>
<proteinExistence type="inferred from homology"/>
<dbReference type="InterPro" id="IPR012312">
    <property type="entry name" value="Hemerythrin-like"/>
</dbReference>
<evidence type="ECO:0000256" key="4">
    <source>
        <dbReference type="ARBA" id="ARBA00023004"/>
    </source>
</evidence>
<keyword evidence="3" id="KW-0479">Metal-binding</keyword>
<sequence>MTSKTRLSLSLTVVLIMTAALFASTFSPAASSGGSMIIWQISFLVIAIIGTVFSLITINSNIFDQLVLLSKYAKDIKKGIAKSILPQELDNEVLEVGNNLHAAFEALSLKTEESNKRNKELETKAENFEQRLKVSQTELKDVKTAMETILKSASNAQGISGKLFSGIEELSAQINQVSTGMIIQRDRITETATAMEEMNSTVLEVAQNASMAAKSSSQSKENAQQGAEGVIGAIKSFEQIKGTILNLKTTMGSLGQQADNIGKIMTVITDIADQTNLLALNAAIEAARAGDAGRGFAVVADEVRKLAEKTMNATKDVGNAVSTIQANARENITAVEAAAEEIVHSTESAAKSGNLMNAIVGMVDDTNSQVESIAAASEEQSAASEEINMAISDVARISQETSEGMTDSARALAEIAGVIEELDSIVQGISTGKIVDTSSGKIVEWFDDLSVNVRTIDEHHMTLINMINELYQAMRQRKANAAVKEIVDKLLEYTKYHFGYEEKIFDKYKYPDAVSHKKLHRTFEGKIEEFGKGLASGKAIVSSEVIRFLKDWLVKHIMIVDHKYSQFMNEHGIH</sequence>
<dbReference type="OrthoDB" id="9765238at2"/>
<dbReference type="SUPFAM" id="SSF58104">
    <property type="entry name" value="Methyl-accepting chemotaxis protein (MCP) signaling domain"/>
    <property type="match status" value="1"/>
</dbReference>
<dbReference type="GO" id="GO:0006935">
    <property type="term" value="P:chemotaxis"/>
    <property type="evidence" value="ECO:0007669"/>
    <property type="project" value="UniProtKB-ARBA"/>
</dbReference>
<dbReference type="PROSITE" id="PS00550">
    <property type="entry name" value="HEMERYTHRINS"/>
    <property type="match status" value="1"/>
</dbReference>
<dbReference type="CDD" id="cd11386">
    <property type="entry name" value="MCP_signal"/>
    <property type="match status" value="1"/>
</dbReference>
<evidence type="ECO:0000256" key="5">
    <source>
        <dbReference type="ARBA" id="ARBA00023224"/>
    </source>
</evidence>
<dbReference type="Proteomes" id="UP000192906">
    <property type="component" value="Unassembled WGS sequence"/>
</dbReference>
<dbReference type="Gene3D" id="1.10.287.950">
    <property type="entry name" value="Methyl-accepting chemotaxis protein"/>
    <property type="match status" value="1"/>
</dbReference>